<dbReference type="AlphaFoldDB" id="A0A254PXW2"/>
<reference evidence="3 4" key="1">
    <citation type="submission" date="2017-05" db="EMBL/GenBank/DDBJ databases">
        <title>Polynucleobacter sp. MWH-K35W1 isolated from the permanently anoxic monimolimnion of a meromictic lake.</title>
        <authorList>
            <person name="Hahn M.W."/>
        </authorList>
    </citation>
    <scope>NUCLEOTIDE SEQUENCE [LARGE SCALE GENOMIC DNA]</scope>
    <source>
        <strain evidence="3 4">MWH-K35W1</strain>
    </source>
</reference>
<evidence type="ECO:0000256" key="2">
    <source>
        <dbReference type="SAM" id="SignalP"/>
    </source>
</evidence>
<dbReference type="RefSeq" id="WP_088527528.1">
    <property type="nucleotide sequence ID" value="NZ_NGUO01000010.1"/>
</dbReference>
<evidence type="ECO:0000313" key="4">
    <source>
        <dbReference type="Proteomes" id="UP000198104"/>
    </source>
</evidence>
<proteinExistence type="predicted"/>
<evidence type="ECO:0000256" key="1">
    <source>
        <dbReference type="SAM" id="MobiDB-lite"/>
    </source>
</evidence>
<protein>
    <submittedName>
        <fullName evidence="3">Uncharacterized protein</fullName>
    </submittedName>
</protein>
<name>A0A254PXW2_9BURK</name>
<keyword evidence="2" id="KW-0732">Signal</keyword>
<comment type="caution">
    <text evidence="3">The sequence shown here is derived from an EMBL/GenBank/DDBJ whole genome shotgun (WGS) entry which is preliminary data.</text>
</comment>
<organism evidence="3 4">
    <name type="scientific">Polynucleobacter aenigmaticus</name>
    <dbReference type="NCBI Taxonomy" id="1743164"/>
    <lineage>
        <taxon>Bacteria</taxon>
        <taxon>Pseudomonadati</taxon>
        <taxon>Pseudomonadota</taxon>
        <taxon>Betaproteobacteria</taxon>
        <taxon>Burkholderiales</taxon>
        <taxon>Burkholderiaceae</taxon>
        <taxon>Polynucleobacter</taxon>
    </lineage>
</organism>
<dbReference type="Proteomes" id="UP000198104">
    <property type="component" value="Unassembled WGS sequence"/>
</dbReference>
<evidence type="ECO:0000313" key="3">
    <source>
        <dbReference type="EMBL" id="OWS71409.1"/>
    </source>
</evidence>
<gene>
    <name evidence="3" type="ORF">CBI30_06605</name>
</gene>
<dbReference type="OrthoDB" id="9961540at2"/>
<sequence length="77" mass="7461">MSKKSTVAALALALAGLAAAPIAHSADAPANPTGAEQKSPCGPKKDAGNPCGPAKKKAANPCGPSNPCGPKKRKSAD</sequence>
<dbReference type="EMBL" id="NGUO01000010">
    <property type="protein sequence ID" value="OWS71409.1"/>
    <property type="molecule type" value="Genomic_DNA"/>
</dbReference>
<accession>A0A254PXW2</accession>
<feature type="region of interest" description="Disordered" evidence="1">
    <location>
        <begin position="25"/>
        <end position="77"/>
    </location>
</feature>
<feature type="signal peptide" evidence="2">
    <location>
        <begin position="1"/>
        <end position="25"/>
    </location>
</feature>
<feature type="chain" id="PRO_5012038600" evidence="2">
    <location>
        <begin position="26"/>
        <end position="77"/>
    </location>
</feature>
<keyword evidence="4" id="KW-1185">Reference proteome</keyword>